<dbReference type="Gene3D" id="2.60.120.200">
    <property type="match status" value="1"/>
</dbReference>
<evidence type="ECO:0000313" key="2">
    <source>
        <dbReference type="Proteomes" id="UP000192333"/>
    </source>
</evidence>
<evidence type="ECO:0000313" key="1">
    <source>
        <dbReference type="EMBL" id="SMD46158.1"/>
    </source>
</evidence>
<reference evidence="2" key="1">
    <citation type="submission" date="2017-04" db="EMBL/GenBank/DDBJ databases">
        <authorList>
            <person name="Varghese N."/>
            <person name="Submissions S."/>
        </authorList>
    </citation>
    <scope>NUCLEOTIDE SEQUENCE [LARGE SCALE GENOMIC DNA]</scope>
    <source>
        <strain evidence="2">DSM 16537</strain>
    </source>
</reference>
<protein>
    <submittedName>
        <fullName evidence="1">Concanavalin A-like lectin/glucanases superfamily protein</fullName>
    </submittedName>
</protein>
<dbReference type="GO" id="GO:0030246">
    <property type="term" value="F:carbohydrate binding"/>
    <property type="evidence" value="ECO:0007669"/>
    <property type="project" value="UniProtKB-KW"/>
</dbReference>
<dbReference type="AlphaFoldDB" id="A0A1W2HBQ0"/>
<dbReference type="GO" id="GO:0005975">
    <property type="term" value="P:carbohydrate metabolic process"/>
    <property type="evidence" value="ECO:0007669"/>
    <property type="project" value="UniProtKB-ARBA"/>
</dbReference>
<dbReference type="RefSeq" id="WP_084123096.1">
    <property type="nucleotide sequence ID" value="NZ_LT838813.1"/>
</dbReference>
<dbReference type="GO" id="GO:0004553">
    <property type="term" value="F:hydrolase activity, hydrolyzing O-glycosyl compounds"/>
    <property type="evidence" value="ECO:0007669"/>
    <property type="project" value="UniProtKB-ARBA"/>
</dbReference>
<gene>
    <name evidence="1" type="ORF">SAMN00777080_4839</name>
</gene>
<dbReference type="Pfam" id="PF13385">
    <property type="entry name" value="Laminin_G_3"/>
    <property type="match status" value="1"/>
</dbReference>
<dbReference type="InterPro" id="IPR013320">
    <property type="entry name" value="ConA-like_dom_sf"/>
</dbReference>
<dbReference type="STRING" id="758820.SAMN00777080_4839"/>
<sequence>MKRYNLIIIGLIFFILGCTDSYIDEIIAVDPGPDTEAPEVMINFPLEGTLIRVPEEVTPININFEVVDDIEIESIKILLDGNEIASFNEFLDFRRVVKIHTYETVGNGPHTLVIEAKDLSGKSSSKTVSFEKVEPYTPIYDDEIFYLPFDGDFMELVSTTTANVQGSPGFANGISGTAYDGANNAYLTFPTTGMLNNEFSAVFWYNVNGDPNRAGILVIGPPDTVNPNNMNNRSNGFRLFREAAGSMQRVKLNIGNGTADNWFDGGAAADIDPSSGDWVHIAISMSQSNAAVYINGNVVREGSYPGVEWTGCDILSIGSGAPRFTGWGHLSDGSLIDELRIFSKALSQSEIQAIIDAEKP</sequence>
<keyword evidence="2" id="KW-1185">Reference proteome</keyword>
<dbReference type="Proteomes" id="UP000192333">
    <property type="component" value="Chromosome I"/>
</dbReference>
<dbReference type="EMBL" id="LT838813">
    <property type="protein sequence ID" value="SMD46158.1"/>
    <property type="molecule type" value="Genomic_DNA"/>
</dbReference>
<dbReference type="SUPFAM" id="SSF49899">
    <property type="entry name" value="Concanavalin A-like lectins/glucanases"/>
    <property type="match status" value="1"/>
</dbReference>
<accession>A0A1W2HBQ0</accession>
<keyword evidence="1" id="KW-0430">Lectin</keyword>
<dbReference type="OrthoDB" id="950827at2"/>
<name>A0A1W2HBQ0_9BACT</name>
<organism evidence="1 2">
    <name type="scientific">Aquiflexum balticum DSM 16537</name>
    <dbReference type="NCBI Taxonomy" id="758820"/>
    <lineage>
        <taxon>Bacteria</taxon>
        <taxon>Pseudomonadati</taxon>
        <taxon>Bacteroidota</taxon>
        <taxon>Cytophagia</taxon>
        <taxon>Cytophagales</taxon>
        <taxon>Cyclobacteriaceae</taxon>
        <taxon>Aquiflexum</taxon>
    </lineage>
</organism>
<dbReference type="PROSITE" id="PS51257">
    <property type="entry name" value="PROKAR_LIPOPROTEIN"/>
    <property type="match status" value="1"/>
</dbReference>
<proteinExistence type="predicted"/>